<sequence length="205" mass="21679">MELSMVNKVILVGGFHEMIELCEDCGYSIVGIIDNTISTNLGNYPIIGTDGDCQELYKKYADIPLVITPDAPTVRKNLFQLYAKVGFHFETVISPSARISRSATIGIGSVIQSGVNVSSNALIGDFVKLNTLCNVMHDCDINDFATVAPNAVLLGKVSVGEGAYIGANSTTLPYKKIGVSSIVGAGAVVTKDVEDYSVVKGVPAE</sequence>
<dbReference type="EMBL" id="QROO01000035">
    <property type="protein sequence ID" value="RHL33511.1"/>
    <property type="molecule type" value="Genomic_DNA"/>
</dbReference>
<protein>
    <recommendedName>
        <fullName evidence="5">Acetyltransferase</fullName>
    </recommendedName>
</protein>
<dbReference type="CDD" id="cd03360">
    <property type="entry name" value="LbH_AT_putative"/>
    <property type="match status" value="1"/>
</dbReference>
<name>A0A415KBC5_9BACE</name>
<organism evidence="3 4">
    <name type="scientific">Bacteroides xylanisolvens</name>
    <dbReference type="NCBI Taxonomy" id="371601"/>
    <lineage>
        <taxon>Bacteria</taxon>
        <taxon>Pseudomonadati</taxon>
        <taxon>Bacteroidota</taxon>
        <taxon>Bacteroidia</taxon>
        <taxon>Bacteroidales</taxon>
        <taxon>Bacteroidaceae</taxon>
        <taxon>Bacteroides</taxon>
    </lineage>
</organism>
<dbReference type="NCBIfam" id="TIGR03570">
    <property type="entry name" value="NeuD_NnaD"/>
    <property type="match status" value="1"/>
</dbReference>
<evidence type="ECO:0000256" key="2">
    <source>
        <dbReference type="PIRSR" id="PIRSR620019-1"/>
    </source>
</evidence>
<dbReference type="AlphaFoldDB" id="A0A415KBC5"/>
<comment type="caution">
    <text evidence="3">The sequence shown here is derived from an EMBL/GenBank/DDBJ whole genome shotgun (WGS) entry which is preliminary data.</text>
</comment>
<dbReference type="PANTHER" id="PTHR43300">
    <property type="entry name" value="ACETYLTRANSFERASE"/>
    <property type="match status" value="1"/>
</dbReference>
<feature type="site" description="Increases basicity of active site His" evidence="2">
    <location>
        <position position="138"/>
    </location>
</feature>
<gene>
    <name evidence="3" type="ORF">DW027_21660</name>
</gene>
<reference evidence="3 4" key="1">
    <citation type="submission" date="2018-08" db="EMBL/GenBank/DDBJ databases">
        <title>A genome reference for cultivated species of the human gut microbiota.</title>
        <authorList>
            <person name="Zou Y."/>
            <person name="Xue W."/>
            <person name="Luo G."/>
        </authorList>
    </citation>
    <scope>NUCLEOTIDE SEQUENCE [LARGE SCALE GENOMIC DNA]</scope>
    <source>
        <strain evidence="3 4">AF38-2</strain>
    </source>
</reference>
<dbReference type="InterPro" id="IPR011004">
    <property type="entry name" value="Trimer_LpxA-like_sf"/>
</dbReference>
<dbReference type="InterPro" id="IPR020019">
    <property type="entry name" value="AcTrfase_PglD-like"/>
</dbReference>
<evidence type="ECO:0000313" key="3">
    <source>
        <dbReference type="EMBL" id="RHL33511.1"/>
    </source>
</evidence>
<proteinExistence type="inferred from homology"/>
<dbReference type="InterPro" id="IPR050179">
    <property type="entry name" value="Trans_hexapeptide_repeat"/>
</dbReference>
<evidence type="ECO:0000256" key="1">
    <source>
        <dbReference type="ARBA" id="ARBA00007274"/>
    </source>
</evidence>
<comment type="similarity">
    <text evidence="1">Belongs to the transferase hexapeptide repeat family.</text>
</comment>
<dbReference type="RefSeq" id="WP_118219993.1">
    <property type="nucleotide sequence ID" value="NZ_JAQEAW010000032.1"/>
</dbReference>
<feature type="active site" description="Proton acceptor" evidence="2">
    <location>
        <position position="137"/>
    </location>
</feature>
<accession>A0A415KBC5</accession>
<dbReference type="SUPFAM" id="SSF51161">
    <property type="entry name" value="Trimeric LpxA-like enzymes"/>
    <property type="match status" value="1"/>
</dbReference>
<dbReference type="Gene3D" id="2.160.10.10">
    <property type="entry name" value="Hexapeptide repeat proteins"/>
    <property type="match status" value="1"/>
</dbReference>
<evidence type="ECO:0008006" key="5">
    <source>
        <dbReference type="Google" id="ProtNLM"/>
    </source>
</evidence>
<dbReference type="Proteomes" id="UP000284495">
    <property type="component" value="Unassembled WGS sequence"/>
</dbReference>
<evidence type="ECO:0000313" key="4">
    <source>
        <dbReference type="Proteomes" id="UP000284495"/>
    </source>
</evidence>
<dbReference type="PANTHER" id="PTHR43300:SF7">
    <property type="entry name" value="UDP-N-ACETYLBACILLOSAMINE N-ACETYLTRANSFERASE"/>
    <property type="match status" value="1"/>
</dbReference>